<dbReference type="EMBL" id="JBHUHV010000037">
    <property type="protein sequence ID" value="MFD2067660.1"/>
    <property type="molecule type" value="Genomic_DNA"/>
</dbReference>
<protein>
    <submittedName>
        <fullName evidence="1">Uncharacterized protein</fullName>
    </submittedName>
</protein>
<evidence type="ECO:0000313" key="2">
    <source>
        <dbReference type="Proteomes" id="UP001597369"/>
    </source>
</evidence>
<accession>A0ABW4X0F6</accession>
<evidence type="ECO:0000313" key="1">
    <source>
        <dbReference type="EMBL" id="MFD2067660.1"/>
    </source>
</evidence>
<name>A0ABW4X0F6_9BACT</name>
<gene>
    <name evidence="1" type="ORF">ACFSKU_12260</name>
</gene>
<dbReference type="RefSeq" id="WP_229957933.1">
    <property type="nucleotide sequence ID" value="NZ_JAJJWI010000002.1"/>
</dbReference>
<keyword evidence="2" id="KW-1185">Reference proteome</keyword>
<comment type="caution">
    <text evidence="1">The sequence shown here is derived from an EMBL/GenBank/DDBJ whole genome shotgun (WGS) entry which is preliminary data.</text>
</comment>
<dbReference type="Proteomes" id="UP001597369">
    <property type="component" value="Unassembled WGS sequence"/>
</dbReference>
<reference evidence="2" key="1">
    <citation type="journal article" date="2019" name="Int. J. Syst. Evol. Microbiol.">
        <title>The Global Catalogue of Microorganisms (GCM) 10K type strain sequencing project: providing services to taxonomists for standard genome sequencing and annotation.</title>
        <authorList>
            <consortium name="The Broad Institute Genomics Platform"/>
            <consortium name="The Broad Institute Genome Sequencing Center for Infectious Disease"/>
            <person name="Wu L."/>
            <person name="Ma J."/>
        </authorList>
    </citation>
    <scope>NUCLEOTIDE SEQUENCE [LARGE SCALE GENOMIC DNA]</scope>
    <source>
        <strain evidence="2">JCM 16545</strain>
    </source>
</reference>
<proteinExistence type="predicted"/>
<organism evidence="1 2">
    <name type="scientific">Pontibacter silvestris</name>
    <dbReference type="NCBI Taxonomy" id="2305183"/>
    <lineage>
        <taxon>Bacteria</taxon>
        <taxon>Pseudomonadati</taxon>
        <taxon>Bacteroidota</taxon>
        <taxon>Cytophagia</taxon>
        <taxon>Cytophagales</taxon>
        <taxon>Hymenobacteraceae</taxon>
        <taxon>Pontibacter</taxon>
    </lineage>
</organism>
<sequence>MARLEPLWQRMGSKVLFQLKAEIIDFAEHFHDFGSIYDKVHKAKELGETLDIISTRSLALLFV</sequence>